<evidence type="ECO:0000313" key="10">
    <source>
        <dbReference type="EMBL" id="CAB5227260.1"/>
    </source>
</evidence>
<feature type="active site" description="Proton donor" evidence="5">
    <location>
        <position position="81"/>
    </location>
</feature>
<dbReference type="EMBL" id="LR798370">
    <property type="protein sequence ID" value="CAB5227260.1"/>
    <property type="molecule type" value="Genomic_DNA"/>
</dbReference>
<sequence length="162" mass="17752">MVADTWLAVAAEVAKRSRCVRSQVGCVLVDAGGRVISTGYNGPPAGYTLADNRTSCAAFCPRHDTDHGRPDFSDCPSVHAELNALLYSERARREGGTAYITRDPCFDCAKALANSGLKEVRWNWVGSERETRVALFLRQCGLKVQSASLSFFDHPKLEGITW</sequence>
<accession>A0A6J5RWE9</accession>
<dbReference type="GO" id="GO:0006220">
    <property type="term" value="P:pyrimidine nucleotide metabolic process"/>
    <property type="evidence" value="ECO:0007669"/>
    <property type="project" value="InterPro"/>
</dbReference>
<dbReference type="InterPro" id="IPR016193">
    <property type="entry name" value="Cytidine_deaminase-like"/>
</dbReference>
<evidence type="ECO:0000256" key="6">
    <source>
        <dbReference type="PIRSR" id="PIRSR006019-2"/>
    </source>
</evidence>
<dbReference type="EMBL" id="LR797368">
    <property type="protein sequence ID" value="CAB4210352.1"/>
    <property type="molecule type" value="Genomic_DNA"/>
</dbReference>
<dbReference type="GO" id="GO:0004132">
    <property type="term" value="F:dCMP deaminase activity"/>
    <property type="evidence" value="ECO:0007669"/>
    <property type="project" value="InterPro"/>
</dbReference>
<dbReference type="PANTHER" id="PTHR11086">
    <property type="entry name" value="DEOXYCYTIDYLATE DEAMINASE-RELATED"/>
    <property type="match status" value="1"/>
</dbReference>
<dbReference type="InterPro" id="IPR016473">
    <property type="entry name" value="dCMP_deaminase"/>
</dbReference>
<evidence type="ECO:0000259" key="7">
    <source>
        <dbReference type="PROSITE" id="PS51747"/>
    </source>
</evidence>
<dbReference type="InterPro" id="IPR002125">
    <property type="entry name" value="CMP_dCMP_dom"/>
</dbReference>
<dbReference type="SUPFAM" id="SSF53927">
    <property type="entry name" value="Cytidine deaminase-like"/>
    <property type="match status" value="1"/>
</dbReference>
<feature type="binding site" evidence="6">
    <location>
        <position position="105"/>
    </location>
    <ligand>
        <name>Zn(2+)</name>
        <dbReference type="ChEBI" id="CHEBI:29105"/>
        <note>catalytic</note>
    </ligand>
</feature>
<feature type="binding site" evidence="6">
    <location>
        <position position="79"/>
    </location>
    <ligand>
        <name>Zn(2+)</name>
        <dbReference type="ChEBI" id="CHEBI:29105"/>
        <note>catalytic</note>
    </ligand>
</feature>
<proteinExistence type="inferred from homology"/>
<keyword evidence="3" id="KW-0378">Hydrolase</keyword>
<evidence type="ECO:0000256" key="5">
    <source>
        <dbReference type="PIRSR" id="PIRSR006019-1"/>
    </source>
</evidence>
<dbReference type="PIRSF" id="PIRSF006019">
    <property type="entry name" value="dCMP_deaminase"/>
    <property type="match status" value="1"/>
</dbReference>
<dbReference type="PROSITE" id="PS51747">
    <property type="entry name" value="CYT_DCMP_DEAMINASES_2"/>
    <property type="match status" value="1"/>
</dbReference>
<dbReference type="PANTHER" id="PTHR11086:SF18">
    <property type="entry name" value="DEOXYCYTIDYLATE DEAMINASE"/>
    <property type="match status" value="1"/>
</dbReference>
<feature type="binding site" evidence="6">
    <location>
        <position position="108"/>
    </location>
    <ligand>
        <name>Zn(2+)</name>
        <dbReference type="ChEBI" id="CHEBI:29105"/>
        <note>catalytic</note>
    </ligand>
</feature>
<protein>
    <submittedName>
        <fullName evidence="8">ComEB Deoxycytidylate deaminase</fullName>
    </submittedName>
</protein>
<dbReference type="GO" id="GO:0008270">
    <property type="term" value="F:zinc ion binding"/>
    <property type="evidence" value="ECO:0007669"/>
    <property type="project" value="InterPro"/>
</dbReference>
<name>A0A6J5RWE9_9CAUD</name>
<evidence type="ECO:0000256" key="2">
    <source>
        <dbReference type="ARBA" id="ARBA00022723"/>
    </source>
</evidence>
<comment type="cofactor">
    <cofactor evidence="6">
        <name>Zn(2+)</name>
        <dbReference type="ChEBI" id="CHEBI:29105"/>
    </cofactor>
</comment>
<comment type="similarity">
    <text evidence="1">Belongs to the cytidine and deoxycytidylate deaminase family.</text>
</comment>
<keyword evidence="4 6" id="KW-0862">Zinc</keyword>
<reference evidence="8" key="1">
    <citation type="submission" date="2020-05" db="EMBL/GenBank/DDBJ databases">
        <authorList>
            <person name="Chiriac C."/>
            <person name="Salcher M."/>
            <person name="Ghai R."/>
            <person name="Kavagutti S V."/>
        </authorList>
    </citation>
    <scope>NUCLEOTIDE SEQUENCE</scope>
</reference>
<gene>
    <name evidence="8" type="ORF">UFOVP1306_40</name>
    <name evidence="9" type="ORF">UFOVP1422_42</name>
    <name evidence="10" type="ORF">UFOVP1519_24</name>
</gene>
<keyword evidence="2 6" id="KW-0479">Metal-binding</keyword>
<evidence type="ECO:0000256" key="4">
    <source>
        <dbReference type="ARBA" id="ARBA00022833"/>
    </source>
</evidence>
<dbReference type="Gene3D" id="3.40.140.10">
    <property type="entry name" value="Cytidine Deaminase, domain 2"/>
    <property type="match status" value="1"/>
</dbReference>
<evidence type="ECO:0000313" key="9">
    <source>
        <dbReference type="EMBL" id="CAB4210352.1"/>
    </source>
</evidence>
<evidence type="ECO:0000313" key="8">
    <source>
        <dbReference type="EMBL" id="CAB4197921.1"/>
    </source>
</evidence>
<feature type="domain" description="CMP/dCMP-type deaminase" evidence="7">
    <location>
        <begin position="1"/>
        <end position="151"/>
    </location>
</feature>
<dbReference type="Pfam" id="PF00383">
    <property type="entry name" value="dCMP_cyt_deam_1"/>
    <property type="match status" value="1"/>
</dbReference>
<dbReference type="InterPro" id="IPR016192">
    <property type="entry name" value="APOBEC/CMP_deaminase_Zn-bd"/>
</dbReference>
<dbReference type="InterPro" id="IPR015517">
    <property type="entry name" value="dCMP_deaminase-rel"/>
</dbReference>
<dbReference type="EMBL" id="LR797265">
    <property type="protein sequence ID" value="CAB4197921.1"/>
    <property type="molecule type" value="Genomic_DNA"/>
</dbReference>
<organism evidence="8">
    <name type="scientific">uncultured Caudovirales phage</name>
    <dbReference type="NCBI Taxonomy" id="2100421"/>
    <lineage>
        <taxon>Viruses</taxon>
        <taxon>Duplodnaviria</taxon>
        <taxon>Heunggongvirae</taxon>
        <taxon>Uroviricota</taxon>
        <taxon>Caudoviricetes</taxon>
        <taxon>Peduoviridae</taxon>
        <taxon>Maltschvirus</taxon>
        <taxon>Maltschvirus maltsch</taxon>
    </lineage>
</organism>
<evidence type="ECO:0000256" key="1">
    <source>
        <dbReference type="ARBA" id="ARBA00006576"/>
    </source>
</evidence>
<evidence type="ECO:0000256" key="3">
    <source>
        <dbReference type="ARBA" id="ARBA00022801"/>
    </source>
</evidence>
<dbReference type="PROSITE" id="PS00903">
    <property type="entry name" value="CYT_DCMP_DEAMINASES_1"/>
    <property type="match status" value="1"/>
</dbReference>